<sequence length="314" mass="34509">LFPSVRRLLKEYGINNSKDVKATGQKNRLLKGDVLKYINSKSLKPLPKDKLIPPHSASPSTTTTTTTTTASKPEPQLNTIINKQTNHKVIYEDIPNNNVRRVIATKLTQSKQQVPHFYMTVECELDKVLELRKTLPDNVKVSVNDFVLRACALALRDNPLANAKWSDKEGQVVMNNSVDISFAVSTDRGLITPIIANTDKKQLGQIATEAKELAGKARDGKLKPEEFIGGTFSVSNLGMFGISTFSAIINYPQAGILAIGTGRKVIRSVVSDVPYVPPTIANVVDVTLSGDNRVFDDEIAAKFLQSFKKYLSNP</sequence>
<dbReference type="OrthoDB" id="537444at2759"/>
<evidence type="ECO:0000313" key="4">
    <source>
        <dbReference type="EMBL" id="EGC38457.1"/>
    </source>
</evidence>
<feature type="non-terminal residue" evidence="4">
    <location>
        <position position="1"/>
    </location>
</feature>
<feature type="non-terminal residue" evidence="4">
    <location>
        <position position="314"/>
    </location>
</feature>
<dbReference type="Proteomes" id="UP000001064">
    <property type="component" value="Unassembled WGS sequence"/>
</dbReference>
<comment type="similarity">
    <text evidence="1">Belongs to the 2-oxoacid dehydrogenase family.</text>
</comment>
<dbReference type="InterPro" id="IPR045257">
    <property type="entry name" value="E2/Pdx1"/>
</dbReference>
<dbReference type="STRING" id="5786.F0ZC91"/>
<dbReference type="SUPFAM" id="SSF47005">
    <property type="entry name" value="Peripheral subunit-binding domain of 2-oxo acid dehydrogenase complex"/>
    <property type="match status" value="1"/>
</dbReference>
<dbReference type="FunCoup" id="F0ZC91">
    <property type="interactions" value="2"/>
</dbReference>
<evidence type="ECO:0000313" key="5">
    <source>
        <dbReference type="Proteomes" id="UP000001064"/>
    </source>
</evidence>
<dbReference type="Gene3D" id="3.30.559.10">
    <property type="entry name" value="Chloramphenicol acetyltransferase-like domain"/>
    <property type="match status" value="1"/>
</dbReference>
<dbReference type="GeneID" id="10502103"/>
<dbReference type="GO" id="GO:0016746">
    <property type="term" value="F:acyltransferase activity"/>
    <property type="evidence" value="ECO:0007669"/>
    <property type="project" value="InterPro"/>
</dbReference>
<gene>
    <name evidence="4" type="ORF">DICPUDRAFT_8113</name>
</gene>
<dbReference type="InterPro" id="IPR036625">
    <property type="entry name" value="E3-bd_dom_sf"/>
</dbReference>
<dbReference type="AlphaFoldDB" id="F0ZC91"/>
<dbReference type="PROSITE" id="PS51826">
    <property type="entry name" value="PSBD"/>
    <property type="match status" value="1"/>
</dbReference>
<dbReference type="InterPro" id="IPR004167">
    <property type="entry name" value="PSBD"/>
</dbReference>
<dbReference type="InterPro" id="IPR023213">
    <property type="entry name" value="CAT-like_dom_sf"/>
</dbReference>
<dbReference type="OMA" id="FYTSIEI"/>
<feature type="domain" description="Peripheral subunit-binding (PSBD)" evidence="3">
    <location>
        <begin position="1"/>
        <end position="38"/>
    </location>
</feature>
<evidence type="ECO:0000256" key="1">
    <source>
        <dbReference type="ARBA" id="ARBA00007317"/>
    </source>
</evidence>
<reference evidence="5" key="1">
    <citation type="journal article" date="2011" name="Genome Biol.">
        <title>Comparative genomics of the social amoebae Dictyostelium discoideum and Dictyostelium purpureum.</title>
        <authorList>
            <consortium name="US DOE Joint Genome Institute (JGI-PGF)"/>
            <person name="Sucgang R."/>
            <person name="Kuo A."/>
            <person name="Tian X."/>
            <person name="Salerno W."/>
            <person name="Parikh A."/>
            <person name="Feasley C.L."/>
            <person name="Dalin E."/>
            <person name="Tu H."/>
            <person name="Huang E."/>
            <person name="Barry K."/>
            <person name="Lindquist E."/>
            <person name="Shapiro H."/>
            <person name="Bruce D."/>
            <person name="Schmutz J."/>
            <person name="Salamov A."/>
            <person name="Fey P."/>
            <person name="Gaudet P."/>
            <person name="Anjard C."/>
            <person name="Babu M.M."/>
            <person name="Basu S."/>
            <person name="Bushmanova Y."/>
            <person name="van der Wel H."/>
            <person name="Katoh-Kurasawa M."/>
            <person name="Dinh C."/>
            <person name="Coutinho P.M."/>
            <person name="Saito T."/>
            <person name="Elias M."/>
            <person name="Schaap P."/>
            <person name="Kay R.R."/>
            <person name="Henrissat B."/>
            <person name="Eichinger L."/>
            <person name="Rivero F."/>
            <person name="Putnam N.H."/>
            <person name="West C.M."/>
            <person name="Loomis W.F."/>
            <person name="Chisholm R.L."/>
            <person name="Shaulsky G."/>
            <person name="Strassmann J.E."/>
            <person name="Queller D.C."/>
            <person name="Kuspa A."/>
            <person name="Grigoriev I.V."/>
        </authorList>
    </citation>
    <scope>NUCLEOTIDE SEQUENCE [LARGE SCALE GENOMIC DNA]</scope>
    <source>
        <strain evidence="5">QSDP1</strain>
    </source>
</reference>
<dbReference type="PANTHER" id="PTHR23151:SF90">
    <property type="entry name" value="DIHYDROLIPOYLLYSINE-RESIDUE ACETYLTRANSFERASE COMPONENT OF PYRUVATE DEHYDROGENASE COMPLEX, MITOCHONDRIAL-RELATED"/>
    <property type="match status" value="1"/>
</dbReference>
<dbReference type="Pfam" id="PF00198">
    <property type="entry name" value="2-oxoacid_dh"/>
    <property type="match status" value="1"/>
</dbReference>
<dbReference type="InterPro" id="IPR001078">
    <property type="entry name" value="2-oxoacid_DH_actylTfrase"/>
</dbReference>
<keyword evidence="5" id="KW-1185">Reference proteome</keyword>
<accession>F0ZC91</accession>
<dbReference type="Pfam" id="PF02817">
    <property type="entry name" value="E3_binding"/>
    <property type="match status" value="1"/>
</dbReference>
<dbReference type="eggNOG" id="KOG0557">
    <property type="taxonomic scope" value="Eukaryota"/>
</dbReference>
<dbReference type="VEuPathDB" id="AmoebaDB:DICPUDRAFT_8113"/>
<feature type="region of interest" description="Disordered" evidence="2">
    <location>
        <begin position="46"/>
        <end position="74"/>
    </location>
</feature>
<evidence type="ECO:0000259" key="3">
    <source>
        <dbReference type="PROSITE" id="PS51826"/>
    </source>
</evidence>
<dbReference type="Gene3D" id="4.10.320.10">
    <property type="entry name" value="E3-binding domain"/>
    <property type="match status" value="1"/>
</dbReference>
<dbReference type="RefSeq" id="XP_003285015.1">
    <property type="nucleotide sequence ID" value="XM_003284967.1"/>
</dbReference>
<dbReference type="GO" id="GO:0005739">
    <property type="term" value="C:mitochondrion"/>
    <property type="evidence" value="ECO:0000318"/>
    <property type="project" value="GO_Central"/>
</dbReference>
<dbReference type="InParanoid" id="F0ZC91"/>
<name>F0ZC91_DICPU</name>
<protein>
    <recommendedName>
        <fullName evidence="3">Peripheral subunit-binding (PSBD) domain-containing protein</fullName>
    </recommendedName>
</protein>
<dbReference type="SUPFAM" id="SSF52777">
    <property type="entry name" value="CoA-dependent acyltransferases"/>
    <property type="match status" value="1"/>
</dbReference>
<dbReference type="GO" id="GO:0045254">
    <property type="term" value="C:pyruvate dehydrogenase complex"/>
    <property type="evidence" value="ECO:0000318"/>
    <property type="project" value="GO_Central"/>
</dbReference>
<dbReference type="EMBL" id="GL870976">
    <property type="protein sequence ID" value="EGC38457.1"/>
    <property type="molecule type" value="Genomic_DNA"/>
</dbReference>
<proteinExistence type="inferred from homology"/>
<dbReference type="GO" id="GO:0006086">
    <property type="term" value="P:pyruvate decarboxylation to acetyl-CoA"/>
    <property type="evidence" value="ECO:0007669"/>
    <property type="project" value="InterPro"/>
</dbReference>
<organism evidence="4 5">
    <name type="scientific">Dictyostelium purpureum</name>
    <name type="common">Slime mold</name>
    <dbReference type="NCBI Taxonomy" id="5786"/>
    <lineage>
        <taxon>Eukaryota</taxon>
        <taxon>Amoebozoa</taxon>
        <taxon>Evosea</taxon>
        <taxon>Eumycetozoa</taxon>
        <taxon>Dictyostelia</taxon>
        <taxon>Dictyosteliales</taxon>
        <taxon>Dictyosteliaceae</taxon>
        <taxon>Dictyostelium</taxon>
    </lineage>
</organism>
<dbReference type="PANTHER" id="PTHR23151">
    <property type="entry name" value="DIHYDROLIPOAMIDE ACETYL/SUCCINYL-TRANSFERASE-RELATED"/>
    <property type="match status" value="1"/>
</dbReference>
<dbReference type="KEGG" id="dpp:DICPUDRAFT_8113"/>
<evidence type="ECO:0000256" key="2">
    <source>
        <dbReference type="SAM" id="MobiDB-lite"/>
    </source>
</evidence>